<dbReference type="OMA" id="DQQCSAK"/>
<dbReference type="GO" id="GO:0005769">
    <property type="term" value="C:early endosome"/>
    <property type="evidence" value="ECO:0007669"/>
    <property type="project" value="TreeGrafter"/>
</dbReference>
<keyword evidence="4" id="KW-0479">Metal-binding</keyword>
<keyword evidence="5" id="KW-0967">Endosome</keyword>
<feature type="domain" description="VHS" evidence="11">
    <location>
        <begin position="20"/>
        <end position="149"/>
    </location>
</feature>
<dbReference type="GO" id="GO:0031623">
    <property type="term" value="P:receptor internalization"/>
    <property type="evidence" value="ECO:0007669"/>
    <property type="project" value="TreeGrafter"/>
</dbReference>
<dbReference type="InterPro" id="IPR017073">
    <property type="entry name" value="HGS/VPS27"/>
</dbReference>
<dbReference type="SMART" id="SM00288">
    <property type="entry name" value="VHS"/>
    <property type="match status" value="1"/>
</dbReference>
<sequence length="673" mass="75008">MTSWIWGSSQFDEQVDKATSELLPTDQEDIALNLEICDQIKSKDVQPKDAMRALKRRLNHKNPNVQLLALTLTDVCVKNGGNHFLVEVSSREFMDNMVSILKIPALNNDVKNRMLRFIQNWAMAFEGKPEFAYVNTVYKTLVSEGFKFPPKDLINANNAMTDTAIAPEWIDSDVCLRCRDPFTFTNRKHHCRNCGLVFDQKCSSKSLPLPHFGITQDVRVCDSCHFKLTRKKEQAAKEAEDAKKKQQQQQRSEHSSHIDYDLARAIELSLKESQGSTSGRAGYAPLSDVPKQWHASEPPLVDRSTAKGEEEDEELRAAIEASLRESRAPQPSAPVEEPTHQTYESPVATVPSYDLAPLESDAIMSFNQTVADAQTYGMQDMRRTHELYSRAASYQPKLTRSLDDTQRKEQILSDMHDKLSQAVKLYDNLLTEQFSARRQATPTQSSYAQYSAYNQQQQWAPSAPYSAGYTPAPMNNVPVPDQRWVTPAPTAIPQQYSTQQVVPSSPPQHTHTQPVSAPPQMNQFQMQQQEYGTTLPPVTLPQFSTPQPPVAVSPAPAPAPIPTPAPVPSQPQPALSRHNTVQSYHPHAAQVHRSNMVASSPYQAQQPQVQYTPQPLAHQVPHQQATPAPLPVMPTAPTNAPSSYSLFAQPTTLPSIPAAPKAEPKEAMLISFD</sequence>
<feature type="region of interest" description="Disordered" evidence="9">
    <location>
        <begin position="621"/>
        <end position="646"/>
    </location>
</feature>
<evidence type="ECO:0000256" key="4">
    <source>
        <dbReference type="ARBA" id="ARBA00022723"/>
    </source>
</evidence>
<gene>
    <name evidence="12" type="ORF">PIIN_01556</name>
</gene>
<dbReference type="Proteomes" id="UP000007148">
    <property type="component" value="Unassembled WGS sequence"/>
</dbReference>
<dbReference type="Gene3D" id="6.10.140.100">
    <property type="match status" value="1"/>
</dbReference>
<dbReference type="InterPro" id="IPR003903">
    <property type="entry name" value="UIM_dom"/>
</dbReference>
<keyword evidence="13" id="KW-1185">Reference proteome</keyword>
<dbReference type="InterPro" id="IPR000306">
    <property type="entry name" value="Znf_FYVE"/>
</dbReference>
<dbReference type="Gene3D" id="1.20.5.1940">
    <property type="match status" value="1"/>
</dbReference>
<evidence type="ECO:0000313" key="13">
    <source>
        <dbReference type="Proteomes" id="UP000007148"/>
    </source>
</evidence>
<feature type="compositionally biased region" description="Polar residues" evidence="9">
    <location>
        <begin position="636"/>
        <end position="646"/>
    </location>
</feature>
<dbReference type="SMART" id="SM00726">
    <property type="entry name" value="UIM"/>
    <property type="match status" value="2"/>
</dbReference>
<feature type="region of interest" description="Disordered" evidence="9">
    <location>
        <begin position="495"/>
        <end position="518"/>
    </location>
</feature>
<dbReference type="GO" id="GO:0032456">
    <property type="term" value="P:endocytic recycling"/>
    <property type="evidence" value="ECO:0007669"/>
    <property type="project" value="TreeGrafter"/>
</dbReference>
<evidence type="ECO:0000256" key="9">
    <source>
        <dbReference type="SAM" id="MobiDB-lite"/>
    </source>
</evidence>
<evidence type="ECO:0000256" key="2">
    <source>
        <dbReference type="ARBA" id="ARBA00008597"/>
    </source>
</evidence>
<dbReference type="Gene3D" id="1.25.40.90">
    <property type="match status" value="1"/>
</dbReference>
<dbReference type="Pfam" id="PF01363">
    <property type="entry name" value="FYVE"/>
    <property type="match status" value="1"/>
</dbReference>
<feature type="region of interest" description="Disordered" evidence="9">
    <location>
        <begin position="235"/>
        <end position="258"/>
    </location>
</feature>
<dbReference type="SUPFAM" id="SSF57903">
    <property type="entry name" value="FYVE/PHD zinc finger"/>
    <property type="match status" value="1"/>
</dbReference>
<feature type="region of interest" description="Disordered" evidence="9">
    <location>
        <begin position="273"/>
        <end position="345"/>
    </location>
</feature>
<dbReference type="InterPro" id="IPR017455">
    <property type="entry name" value="Znf_FYVE-rel"/>
</dbReference>
<proteinExistence type="inferred from homology"/>
<comment type="subcellular location">
    <subcellularLocation>
        <location evidence="1">Endosome membrane</location>
        <topology evidence="1">Peripheral membrane protein</topology>
        <orientation evidence="1">Cytoplasmic side</orientation>
    </subcellularLocation>
</comment>
<dbReference type="CDD" id="cd16979">
    <property type="entry name" value="VHS_Vps27"/>
    <property type="match status" value="1"/>
</dbReference>
<keyword evidence="6 8" id="KW-0863">Zinc-finger</keyword>
<evidence type="ECO:0000256" key="8">
    <source>
        <dbReference type="PROSITE-ProRule" id="PRU00091"/>
    </source>
</evidence>
<evidence type="ECO:0000256" key="7">
    <source>
        <dbReference type="ARBA" id="ARBA00022833"/>
    </source>
</evidence>
<dbReference type="FunCoup" id="G4T8R2">
    <property type="interactions" value="93"/>
</dbReference>
<evidence type="ECO:0000313" key="12">
    <source>
        <dbReference type="EMBL" id="CCA67729.1"/>
    </source>
</evidence>
<dbReference type="OrthoDB" id="957735at2759"/>
<dbReference type="SMART" id="SM00064">
    <property type="entry name" value="FYVE"/>
    <property type="match status" value="1"/>
</dbReference>
<dbReference type="PANTHER" id="PTHR46275:SF1">
    <property type="entry name" value="HEPATOCYTE GROWTH FACTOR-REGULATED TYROSINE KINASE SUBSTRATE"/>
    <property type="match status" value="1"/>
</dbReference>
<evidence type="ECO:0000259" key="11">
    <source>
        <dbReference type="PROSITE" id="PS50179"/>
    </source>
</evidence>
<dbReference type="GO" id="GO:0007034">
    <property type="term" value="P:vacuolar transport"/>
    <property type="evidence" value="ECO:0007669"/>
    <property type="project" value="UniProtKB-ARBA"/>
</dbReference>
<dbReference type="GO" id="GO:0008270">
    <property type="term" value="F:zinc ion binding"/>
    <property type="evidence" value="ECO:0007669"/>
    <property type="project" value="UniProtKB-KW"/>
</dbReference>
<dbReference type="PANTHER" id="PTHR46275">
    <property type="entry name" value="HEPATOCYTE GROWTH FACTOR-REGULATED TYROSINE KINASE SUBSTRATE"/>
    <property type="match status" value="1"/>
</dbReference>
<dbReference type="InterPro" id="IPR002014">
    <property type="entry name" value="VHS_dom"/>
</dbReference>
<dbReference type="InterPro" id="IPR011011">
    <property type="entry name" value="Znf_FYVE_PHD"/>
</dbReference>
<dbReference type="GO" id="GO:0010008">
    <property type="term" value="C:endosome membrane"/>
    <property type="evidence" value="ECO:0007669"/>
    <property type="project" value="UniProtKB-SubCell"/>
</dbReference>
<feature type="compositionally biased region" description="Basic and acidic residues" evidence="9">
    <location>
        <begin position="235"/>
        <end position="244"/>
    </location>
</feature>
<keyword evidence="7" id="KW-0862">Zinc</keyword>
<evidence type="ECO:0000256" key="3">
    <source>
        <dbReference type="ARBA" id="ARBA00017753"/>
    </source>
</evidence>
<dbReference type="InterPro" id="IPR008942">
    <property type="entry name" value="ENTH_VHS"/>
</dbReference>
<comment type="similarity">
    <text evidence="2">Belongs to the VPS27 family.</text>
</comment>
<dbReference type="eggNOG" id="KOG1818">
    <property type="taxonomic scope" value="Eukaryota"/>
</dbReference>
<dbReference type="Pfam" id="PF02809">
    <property type="entry name" value="UIM"/>
    <property type="match status" value="2"/>
</dbReference>
<dbReference type="SUPFAM" id="SSF48464">
    <property type="entry name" value="ENTH/VHS domain"/>
    <property type="match status" value="1"/>
</dbReference>
<dbReference type="PROSITE" id="PS50178">
    <property type="entry name" value="ZF_FYVE"/>
    <property type="match status" value="1"/>
</dbReference>
<dbReference type="PROSITE" id="PS50179">
    <property type="entry name" value="VHS"/>
    <property type="match status" value="1"/>
</dbReference>
<dbReference type="InterPro" id="IPR013083">
    <property type="entry name" value="Znf_RING/FYVE/PHD"/>
</dbReference>
<evidence type="ECO:0000256" key="1">
    <source>
        <dbReference type="ARBA" id="ARBA00004125"/>
    </source>
</evidence>
<feature type="domain" description="FYVE-type" evidence="10">
    <location>
        <begin position="169"/>
        <end position="229"/>
    </location>
</feature>
<dbReference type="STRING" id="1109443.G4T8R2"/>
<organism evidence="12 13">
    <name type="scientific">Serendipita indica (strain DSM 11827)</name>
    <name type="common">Root endophyte fungus</name>
    <name type="synonym">Piriformospora indica</name>
    <dbReference type="NCBI Taxonomy" id="1109443"/>
    <lineage>
        <taxon>Eukaryota</taxon>
        <taxon>Fungi</taxon>
        <taxon>Dikarya</taxon>
        <taxon>Basidiomycota</taxon>
        <taxon>Agaricomycotina</taxon>
        <taxon>Agaricomycetes</taxon>
        <taxon>Sebacinales</taxon>
        <taxon>Serendipitaceae</taxon>
        <taxon>Serendipita</taxon>
    </lineage>
</organism>
<feature type="compositionally biased region" description="Pro residues" evidence="9">
    <location>
        <begin position="546"/>
        <end position="571"/>
    </location>
</feature>
<dbReference type="GO" id="GO:0043130">
    <property type="term" value="F:ubiquitin binding"/>
    <property type="evidence" value="ECO:0007669"/>
    <property type="project" value="InterPro"/>
</dbReference>
<dbReference type="HOGENOM" id="CLU_011862_1_0_1"/>
<protein>
    <recommendedName>
        <fullName evidence="3">Vacuolar protein sorting-associated protein 27</fullName>
    </recommendedName>
</protein>
<comment type="caution">
    <text evidence="12">The sequence shown here is derived from an EMBL/GenBank/DDBJ whole genome shotgun (WGS) entry which is preliminary data.</text>
</comment>
<dbReference type="AlphaFoldDB" id="G4T8R2"/>
<name>G4T8R2_SERID</name>
<dbReference type="Pfam" id="PF00790">
    <property type="entry name" value="VHS"/>
    <property type="match status" value="1"/>
</dbReference>
<accession>G4T8R2</accession>
<dbReference type="EMBL" id="CAFZ01000018">
    <property type="protein sequence ID" value="CCA67729.1"/>
    <property type="molecule type" value="Genomic_DNA"/>
</dbReference>
<reference evidence="12 13" key="1">
    <citation type="journal article" date="2011" name="PLoS Pathog.">
        <title>Endophytic Life Strategies Decoded by Genome and Transcriptome Analyses of the Mutualistic Root Symbiont Piriformospora indica.</title>
        <authorList>
            <person name="Zuccaro A."/>
            <person name="Lahrmann U."/>
            <person name="Guldener U."/>
            <person name="Langen G."/>
            <person name="Pfiffi S."/>
            <person name="Biedenkopf D."/>
            <person name="Wong P."/>
            <person name="Samans B."/>
            <person name="Grimm C."/>
            <person name="Basiewicz M."/>
            <person name="Murat C."/>
            <person name="Martin F."/>
            <person name="Kogel K.H."/>
        </authorList>
    </citation>
    <scope>NUCLEOTIDE SEQUENCE [LARGE SCALE GENOMIC DNA]</scope>
    <source>
        <strain evidence="12 13">DSM 11827</strain>
    </source>
</reference>
<evidence type="ECO:0000256" key="5">
    <source>
        <dbReference type="ARBA" id="ARBA00022753"/>
    </source>
</evidence>
<feature type="compositionally biased region" description="Polar residues" evidence="9">
    <location>
        <begin position="495"/>
        <end position="515"/>
    </location>
</feature>
<dbReference type="PROSITE" id="PS50330">
    <property type="entry name" value="UIM"/>
    <property type="match status" value="1"/>
</dbReference>
<dbReference type="GO" id="GO:0035091">
    <property type="term" value="F:phosphatidylinositol binding"/>
    <property type="evidence" value="ECO:0007669"/>
    <property type="project" value="InterPro"/>
</dbReference>
<evidence type="ECO:0000259" key="10">
    <source>
        <dbReference type="PROSITE" id="PS50178"/>
    </source>
</evidence>
<dbReference type="InParanoid" id="G4T8R2"/>
<dbReference type="Gene3D" id="3.30.40.10">
    <property type="entry name" value="Zinc/RING finger domain, C3HC4 (zinc finger)"/>
    <property type="match status" value="1"/>
</dbReference>
<feature type="region of interest" description="Disordered" evidence="9">
    <location>
        <begin position="546"/>
        <end position="577"/>
    </location>
</feature>
<evidence type="ECO:0000256" key="6">
    <source>
        <dbReference type="ARBA" id="ARBA00022771"/>
    </source>
</evidence>